<dbReference type="SUPFAM" id="SSF48150">
    <property type="entry name" value="DNA-glycosylase"/>
    <property type="match status" value="1"/>
</dbReference>
<keyword evidence="14 16" id="KW-0326">Glycosidase</keyword>
<evidence type="ECO:0000256" key="5">
    <source>
        <dbReference type="ARBA" id="ARBA00022023"/>
    </source>
</evidence>
<evidence type="ECO:0000256" key="1">
    <source>
        <dbReference type="ARBA" id="ARBA00000843"/>
    </source>
</evidence>
<dbReference type="GO" id="GO:0003677">
    <property type="term" value="F:DNA binding"/>
    <property type="evidence" value="ECO:0007669"/>
    <property type="project" value="InterPro"/>
</dbReference>
<comment type="cofactor">
    <cofactor evidence="16">
        <name>[4Fe-4S] cluster</name>
        <dbReference type="ChEBI" id="CHEBI:49883"/>
    </cofactor>
    <text evidence="16">Binds 1 [4Fe-4S] cluster.</text>
</comment>
<comment type="subcellular location">
    <subcellularLocation>
        <location evidence="2">Nucleus</location>
    </subcellularLocation>
</comment>
<evidence type="ECO:0000256" key="13">
    <source>
        <dbReference type="ARBA" id="ARBA00023242"/>
    </source>
</evidence>
<dbReference type="SMART" id="SM00478">
    <property type="entry name" value="ENDO3c"/>
    <property type="match status" value="1"/>
</dbReference>
<evidence type="ECO:0000313" key="21">
    <source>
        <dbReference type="VGNC" id="VGNC:20448"/>
    </source>
</evidence>
<evidence type="ECO:0000256" key="9">
    <source>
        <dbReference type="ARBA" id="ARBA00022801"/>
    </source>
</evidence>
<keyword evidence="10 16" id="KW-0408">Iron</keyword>
<dbReference type="Pfam" id="PF14815">
    <property type="entry name" value="NUDIX_4"/>
    <property type="match status" value="1"/>
</dbReference>
<dbReference type="GeneTree" id="ENSGT00510000047220"/>
<evidence type="ECO:0000256" key="7">
    <source>
        <dbReference type="ARBA" id="ARBA00022723"/>
    </source>
</evidence>
<protein>
    <recommendedName>
        <fullName evidence="5 16">Adenine DNA glycosylase</fullName>
        <ecNumber evidence="4 16">3.2.2.31</ecNumber>
    </recommendedName>
</protein>
<comment type="function">
    <text evidence="15">Involved in oxidative DNA damage repair. Initiates repair of A*oxoG to C*G by removing the inappropriately paired adenine base from the DNA backbone. Possesses both adenine and 2-OH-A DNA glycosylase activities.</text>
</comment>
<feature type="compositionally biased region" description="Low complexity" evidence="17">
    <location>
        <begin position="15"/>
        <end position="24"/>
    </location>
</feature>
<evidence type="ECO:0000256" key="4">
    <source>
        <dbReference type="ARBA" id="ARBA00012045"/>
    </source>
</evidence>
<dbReference type="InterPro" id="IPR015797">
    <property type="entry name" value="NUDIX_hydrolase-like_dom_sf"/>
</dbReference>
<dbReference type="CDD" id="cd03431">
    <property type="entry name" value="NUDIX_DNA_Glycosylase_C-MutY"/>
    <property type="match status" value="1"/>
</dbReference>
<name>A0A3Q2H3T5_HORSE</name>
<dbReference type="InterPro" id="IPR003651">
    <property type="entry name" value="Endonuclease3_FeS-loop_motif"/>
</dbReference>
<evidence type="ECO:0000259" key="18">
    <source>
        <dbReference type="PROSITE" id="PS51462"/>
    </source>
</evidence>
<keyword evidence="9" id="KW-0378">Hydrolase</keyword>
<dbReference type="Ensembl" id="ENSECAT00000036949.2">
    <property type="protein sequence ID" value="ENSECAP00000028324.2"/>
    <property type="gene ID" value="ENSECAG00000057582.1"/>
</dbReference>
<accession>A0A3Q2H3T5</accession>
<dbReference type="Bgee" id="ENSECAG00000008704">
    <property type="expression patterns" value="Expressed in bone marrow and 23 other cell types or tissues"/>
</dbReference>
<dbReference type="InterPro" id="IPR000086">
    <property type="entry name" value="NUDIX_hydrolase_dom"/>
</dbReference>
<dbReference type="Gene3D" id="1.10.1670.10">
    <property type="entry name" value="Helix-hairpin-Helix base-excision DNA repair enzymes (C-terminal)"/>
    <property type="match status" value="1"/>
</dbReference>
<dbReference type="PROSITE" id="PS00764">
    <property type="entry name" value="ENDONUCLEASE_III_1"/>
    <property type="match status" value="1"/>
</dbReference>
<dbReference type="CDD" id="cd00056">
    <property type="entry name" value="ENDO3c"/>
    <property type="match status" value="1"/>
</dbReference>
<evidence type="ECO:0000256" key="2">
    <source>
        <dbReference type="ARBA" id="ARBA00004123"/>
    </source>
</evidence>
<keyword evidence="13" id="KW-0539">Nucleus</keyword>
<reference evidence="19 20" key="1">
    <citation type="journal article" date="2009" name="Science">
        <title>Genome sequence, comparative analysis, and population genetics of the domestic horse.</title>
        <authorList>
            <consortium name="Broad Institute Genome Sequencing Platform"/>
            <consortium name="Broad Institute Whole Genome Assembly Team"/>
            <person name="Wade C.M."/>
            <person name="Giulotto E."/>
            <person name="Sigurdsson S."/>
            <person name="Zoli M."/>
            <person name="Gnerre S."/>
            <person name="Imsland F."/>
            <person name="Lear T.L."/>
            <person name="Adelson D.L."/>
            <person name="Bailey E."/>
            <person name="Bellone R.R."/>
            <person name="Bloecker H."/>
            <person name="Distl O."/>
            <person name="Edgar R.C."/>
            <person name="Garber M."/>
            <person name="Leeb T."/>
            <person name="Mauceli E."/>
            <person name="MacLeod J.N."/>
            <person name="Penedo M.C.T."/>
            <person name="Raison J.M."/>
            <person name="Sharpe T."/>
            <person name="Vogel J."/>
            <person name="Andersson L."/>
            <person name="Antczak D.F."/>
            <person name="Biagi T."/>
            <person name="Binns M.M."/>
            <person name="Chowdhary B.P."/>
            <person name="Coleman S.J."/>
            <person name="Della Valle G."/>
            <person name="Fryc S."/>
            <person name="Guerin G."/>
            <person name="Hasegawa T."/>
            <person name="Hill E.W."/>
            <person name="Jurka J."/>
            <person name="Kiialainen A."/>
            <person name="Lindgren G."/>
            <person name="Liu J."/>
            <person name="Magnani E."/>
            <person name="Mickelson J.R."/>
            <person name="Murray J."/>
            <person name="Nergadze S.G."/>
            <person name="Onofrio R."/>
            <person name="Pedroni S."/>
            <person name="Piras M.F."/>
            <person name="Raudsepp T."/>
            <person name="Rocchi M."/>
            <person name="Roeed K.H."/>
            <person name="Ryder O.A."/>
            <person name="Searle S."/>
            <person name="Skow L."/>
            <person name="Swinburne J.E."/>
            <person name="Syvaenen A.C."/>
            <person name="Tozaki T."/>
            <person name="Valberg S.J."/>
            <person name="Vaudin M."/>
            <person name="White J.R."/>
            <person name="Zody M.C."/>
            <person name="Lander E.S."/>
            <person name="Lindblad-Toh K."/>
        </authorList>
    </citation>
    <scope>NUCLEOTIDE SEQUENCE [LARGE SCALE GENOMIC DNA]</scope>
    <source>
        <strain evidence="19 20">Thoroughbred</strain>
    </source>
</reference>
<dbReference type="InterPro" id="IPR044298">
    <property type="entry name" value="MIG/MutY"/>
</dbReference>
<dbReference type="GO" id="GO:0005634">
    <property type="term" value="C:nucleus"/>
    <property type="evidence" value="ECO:0007669"/>
    <property type="project" value="UniProtKB-SubCell"/>
</dbReference>
<dbReference type="GO" id="GO:0006284">
    <property type="term" value="P:base-excision repair"/>
    <property type="evidence" value="ECO:0007669"/>
    <property type="project" value="UniProtKB-UniRule"/>
</dbReference>
<dbReference type="InterPro" id="IPR023170">
    <property type="entry name" value="HhH_base_excis_C"/>
</dbReference>
<dbReference type="PANTHER" id="PTHR42944">
    <property type="entry name" value="ADENINE DNA GLYCOSYLASE"/>
    <property type="match status" value="1"/>
</dbReference>
<keyword evidence="8 16" id="KW-0227">DNA damage</keyword>
<dbReference type="SUPFAM" id="SSF55811">
    <property type="entry name" value="Nudix"/>
    <property type="match status" value="1"/>
</dbReference>
<evidence type="ECO:0000256" key="17">
    <source>
        <dbReference type="SAM" id="MobiDB-lite"/>
    </source>
</evidence>
<reference evidence="19" key="2">
    <citation type="submission" date="2025-08" db="UniProtKB">
        <authorList>
            <consortium name="Ensembl"/>
        </authorList>
    </citation>
    <scope>IDENTIFICATION</scope>
    <source>
        <strain evidence="19">Thoroughbred</strain>
    </source>
</reference>
<comment type="catalytic activity">
    <reaction evidence="1 16">
        <text>Hydrolyzes free adenine bases from 7,8-dihydro-8-oxoguanine:adenine mismatched double-stranded DNA, leaving an apurinic site.</text>
        <dbReference type="EC" id="3.2.2.31"/>
    </reaction>
</comment>
<dbReference type="AlphaFoldDB" id="A0A3Q2H3T5"/>
<keyword evidence="12" id="KW-0234">DNA repair</keyword>
<dbReference type="InterPro" id="IPR011257">
    <property type="entry name" value="DNA_glycosylase"/>
</dbReference>
<dbReference type="FunFam" id="3.90.79.10:FF:000026">
    <property type="entry name" value="Adenine DNA glycosylase"/>
    <property type="match status" value="1"/>
</dbReference>
<evidence type="ECO:0000313" key="19">
    <source>
        <dbReference type="Ensembl" id="ENSECAP00000028324.2"/>
    </source>
</evidence>
<dbReference type="Gene3D" id="3.90.79.10">
    <property type="entry name" value="Nucleoside Triphosphate Pyrophosphohydrolase"/>
    <property type="match status" value="1"/>
</dbReference>
<keyword evidence="20" id="KW-1185">Reference proteome</keyword>
<evidence type="ECO:0000256" key="11">
    <source>
        <dbReference type="ARBA" id="ARBA00023014"/>
    </source>
</evidence>
<dbReference type="SMART" id="SM00525">
    <property type="entry name" value="FES"/>
    <property type="match status" value="1"/>
</dbReference>
<dbReference type="GO" id="GO:0051539">
    <property type="term" value="F:4 iron, 4 sulfur cluster binding"/>
    <property type="evidence" value="ECO:0007669"/>
    <property type="project" value="UniProtKB-UniRule"/>
</dbReference>
<feature type="domain" description="Nudix hydrolase" evidence="18">
    <location>
        <begin position="409"/>
        <end position="541"/>
    </location>
</feature>
<dbReference type="ExpressionAtlas" id="A0A3Q2H3T5">
    <property type="expression patterns" value="baseline"/>
</dbReference>
<feature type="region of interest" description="Disordered" evidence="17">
    <location>
        <begin position="13"/>
        <end position="52"/>
    </location>
</feature>
<reference evidence="19" key="3">
    <citation type="submission" date="2025-09" db="UniProtKB">
        <authorList>
            <consortium name="Ensembl"/>
        </authorList>
    </citation>
    <scope>IDENTIFICATION</scope>
    <source>
        <strain evidence="19">Thoroughbred</strain>
    </source>
</reference>
<evidence type="ECO:0000256" key="15">
    <source>
        <dbReference type="ARBA" id="ARBA00058024"/>
    </source>
</evidence>
<sequence length="589" mass="64218">MIPRVPRLSSLWVRGTSASSAGATPAVGDGGGPSPSESPTGRTSVQTSRVWRGGVGSARAGSLLAGAVRITAWIGRSHAPWSASGSWVRETAREAIMKKPRAAVGSRCRKRASSQEGREKCARSSTQAKPSAPNGLARRQEEVELQASVSPYHLFRDTAEVTVFRESLLSWYDREKRDLPWRRQRVKWTRTGGHMLKWPTLQDLASASLEEVNQLWAGLGYYSRGRRLLQGARKVVEELGGHMPRTAETLQQLLPGVGRYTAGAIASIAFGQATGVVDGNVVRVLCRVRAIGADPSSTLVSQQLWSLAQQLVDPTRPGDFNQAAMDLGATVCTPQRPLCSQCPLQSLCRARQRVEREQLSASQSLPGSADVEECAPTTGQCQLCTPPTEPWDQSLGVANFPRKASRKSLREECSATCVLEQPRALGGARILLVQRPNSGLLAGLWEFPSVTMEPSEQCQRKALLQELQNWAGPLPATRLQHLGQVVHIFSHIKLIYQVYGLALEGQTPVTDTPPGARWLTREEFHTAAVSTAMKKVFRVYEGQQPGTCKGSRRATPSSRKKPSPGQQVLDSLFRPHIRTDTPSLKIAAQ</sequence>
<dbReference type="Pfam" id="PF10576">
    <property type="entry name" value="EndIII_4Fe-2S"/>
    <property type="match status" value="1"/>
</dbReference>
<dbReference type="Pfam" id="PF00730">
    <property type="entry name" value="HhH-GPD"/>
    <property type="match status" value="1"/>
</dbReference>
<feature type="region of interest" description="Disordered" evidence="17">
    <location>
        <begin position="100"/>
        <end position="137"/>
    </location>
</feature>
<evidence type="ECO:0000256" key="12">
    <source>
        <dbReference type="ARBA" id="ARBA00023204"/>
    </source>
</evidence>
<evidence type="ECO:0000256" key="6">
    <source>
        <dbReference type="ARBA" id="ARBA00022485"/>
    </source>
</evidence>
<evidence type="ECO:0000256" key="10">
    <source>
        <dbReference type="ARBA" id="ARBA00023004"/>
    </source>
</evidence>
<keyword evidence="11" id="KW-0411">Iron-sulfur</keyword>
<dbReference type="Pfam" id="PF00633">
    <property type="entry name" value="HHH"/>
    <property type="match status" value="1"/>
</dbReference>
<dbReference type="Gene3D" id="1.10.340.30">
    <property type="entry name" value="Hypothetical protein, domain 2"/>
    <property type="match status" value="1"/>
</dbReference>
<organism evidence="19 20">
    <name type="scientific">Equus caballus</name>
    <name type="common">Horse</name>
    <dbReference type="NCBI Taxonomy" id="9796"/>
    <lineage>
        <taxon>Eukaryota</taxon>
        <taxon>Metazoa</taxon>
        <taxon>Chordata</taxon>
        <taxon>Craniata</taxon>
        <taxon>Vertebrata</taxon>
        <taxon>Euteleostomi</taxon>
        <taxon>Mammalia</taxon>
        <taxon>Eutheria</taxon>
        <taxon>Laurasiatheria</taxon>
        <taxon>Perissodactyla</taxon>
        <taxon>Equidae</taxon>
        <taxon>Equus</taxon>
    </lineage>
</organism>
<evidence type="ECO:0000256" key="16">
    <source>
        <dbReference type="RuleBase" id="RU365096"/>
    </source>
</evidence>
<dbReference type="InterPro" id="IPR004036">
    <property type="entry name" value="Endonuclease-III-like_CS2"/>
</dbReference>
<feature type="region of interest" description="Disordered" evidence="17">
    <location>
        <begin position="544"/>
        <end position="589"/>
    </location>
</feature>
<comment type="similarity">
    <text evidence="3 16">Belongs to the Nth/MutY family.</text>
</comment>
<dbReference type="InterPro" id="IPR029119">
    <property type="entry name" value="MutY_C"/>
</dbReference>
<dbReference type="InterPro" id="IPR000445">
    <property type="entry name" value="HhH_motif"/>
</dbReference>
<dbReference type="GO" id="GO:0046872">
    <property type="term" value="F:metal ion binding"/>
    <property type="evidence" value="ECO:0007669"/>
    <property type="project" value="UniProtKB-UniRule"/>
</dbReference>
<dbReference type="InterPro" id="IPR003265">
    <property type="entry name" value="HhH-GPD_domain"/>
</dbReference>
<evidence type="ECO:0000256" key="3">
    <source>
        <dbReference type="ARBA" id="ARBA00008343"/>
    </source>
</evidence>
<evidence type="ECO:0000313" key="20">
    <source>
        <dbReference type="Proteomes" id="UP000002281"/>
    </source>
</evidence>
<keyword evidence="7" id="KW-0479">Metal-binding</keyword>
<proteinExistence type="inferred from homology"/>
<comment type="function">
    <text evidence="16">Adenine glycosylase active on G-A mispairs.</text>
</comment>
<dbReference type="Proteomes" id="UP000002281">
    <property type="component" value="Chromosome 2"/>
</dbReference>
<dbReference type="PROSITE" id="PS01155">
    <property type="entry name" value="ENDONUCLEASE_III_2"/>
    <property type="match status" value="1"/>
</dbReference>
<keyword evidence="6" id="KW-0004">4Fe-4S</keyword>
<evidence type="ECO:0000256" key="8">
    <source>
        <dbReference type="ARBA" id="ARBA00022763"/>
    </source>
</evidence>
<gene>
    <name evidence="19 21" type="primary">MUTYH</name>
</gene>
<dbReference type="PANTHER" id="PTHR42944:SF1">
    <property type="entry name" value="ADENINE DNA GLYCOSYLASE"/>
    <property type="match status" value="1"/>
</dbReference>
<dbReference type="VGNC" id="VGNC:20448">
    <property type="gene designation" value="MUTYH"/>
</dbReference>
<dbReference type="PROSITE" id="PS51462">
    <property type="entry name" value="NUDIX"/>
    <property type="match status" value="1"/>
</dbReference>
<dbReference type="GO" id="GO:0000701">
    <property type="term" value="F:purine-specific mismatch base pair DNA N-glycosylase activity"/>
    <property type="evidence" value="ECO:0007669"/>
    <property type="project" value="UniProtKB-EC"/>
</dbReference>
<dbReference type="EC" id="3.2.2.31" evidence="4 16"/>
<dbReference type="FunFam" id="1.10.1670.10:FF:000002">
    <property type="entry name" value="Adenine DNA glycosylase"/>
    <property type="match status" value="1"/>
</dbReference>
<evidence type="ECO:0000256" key="14">
    <source>
        <dbReference type="ARBA" id="ARBA00023295"/>
    </source>
</evidence>
<dbReference type="InterPro" id="IPR004035">
    <property type="entry name" value="Endouclease-III_FeS-bd_BS"/>
</dbReference>